<reference evidence="1" key="1">
    <citation type="submission" date="2021-06" db="EMBL/GenBank/DDBJ databases">
        <authorList>
            <person name="Kallberg Y."/>
            <person name="Tangrot J."/>
            <person name="Rosling A."/>
        </authorList>
    </citation>
    <scope>NUCLEOTIDE SEQUENCE</scope>
    <source>
        <strain evidence="1">IL203A</strain>
    </source>
</reference>
<dbReference type="EMBL" id="CAJVPU010000451">
    <property type="protein sequence ID" value="CAG8450660.1"/>
    <property type="molecule type" value="Genomic_DNA"/>
</dbReference>
<keyword evidence="2" id="KW-1185">Reference proteome</keyword>
<organism evidence="1 2">
    <name type="scientific">Dentiscutata heterogama</name>
    <dbReference type="NCBI Taxonomy" id="1316150"/>
    <lineage>
        <taxon>Eukaryota</taxon>
        <taxon>Fungi</taxon>
        <taxon>Fungi incertae sedis</taxon>
        <taxon>Mucoromycota</taxon>
        <taxon>Glomeromycotina</taxon>
        <taxon>Glomeromycetes</taxon>
        <taxon>Diversisporales</taxon>
        <taxon>Gigasporaceae</taxon>
        <taxon>Dentiscutata</taxon>
    </lineage>
</organism>
<dbReference type="Proteomes" id="UP000789702">
    <property type="component" value="Unassembled WGS sequence"/>
</dbReference>
<accession>A0ACA9K471</accession>
<evidence type="ECO:0000313" key="1">
    <source>
        <dbReference type="EMBL" id="CAG8450660.1"/>
    </source>
</evidence>
<proteinExistence type="predicted"/>
<name>A0ACA9K471_9GLOM</name>
<sequence length="70" mass="7691">MKKLTSATRFRAAAVFSTVADAMDEKVSFNLFIDKNFGFGAIATSALARVSASAVVAHFEKFLRLNKKFE</sequence>
<protein>
    <submittedName>
        <fullName evidence="1">12530_t:CDS:1</fullName>
    </submittedName>
</protein>
<comment type="caution">
    <text evidence="1">The sequence shown here is derived from an EMBL/GenBank/DDBJ whole genome shotgun (WGS) entry which is preliminary data.</text>
</comment>
<gene>
    <name evidence="1" type="ORF">DHETER_LOCUS817</name>
</gene>
<evidence type="ECO:0000313" key="2">
    <source>
        <dbReference type="Proteomes" id="UP000789702"/>
    </source>
</evidence>